<protein>
    <submittedName>
        <fullName evidence="1">Uncharacterized protein</fullName>
    </submittedName>
</protein>
<dbReference type="EMBL" id="FOCP01000054">
    <property type="protein sequence ID" value="SEN75696.1"/>
    <property type="molecule type" value="Genomic_DNA"/>
</dbReference>
<proteinExistence type="predicted"/>
<reference evidence="1 2" key="1">
    <citation type="submission" date="2016-10" db="EMBL/GenBank/DDBJ databases">
        <authorList>
            <person name="de Groot N.N."/>
        </authorList>
    </citation>
    <scope>NUCLEOTIDE SEQUENCE [LARGE SCALE GENOMIC DNA]</scope>
    <source>
        <strain evidence="1 2">Nm22</strain>
    </source>
</reference>
<gene>
    <name evidence="1" type="ORF">SAMN05216325_1546</name>
</gene>
<dbReference type="AlphaFoldDB" id="A0A1H8J5X1"/>
<name>A0A1H8J5X1_9PROT</name>
<evidence type="ECO:0000313" key="1">
    <source>
        <dbReference type="EMBL" id="SEN75696.1"/>
    </source>
</evidence>
<accession>A0A1H8J5X1</accession>
<sequence length="49" mass="5667">MEIIFLVLVLAALVGVFVYAHFDNKRCESDMQELIDSAFDSVLKMFKRI</sequence>
<dbReference type="Proteomes" id="UP000199459">
    <property type="component" value="Unassembled WGS sequence"/>
</dbReference>
<evidence type="ECO:0000313" key="2">
    <source>
        <dbReference type="Proteomes" id="UP000199459"/>
    </source>
</evidence>
<organism evidence="1 2">
    <name type="scientific">Nitrosomonas marina</name>
    <dbReference type="NCBI Taxonomy" id="917"/>
    <lineage>
        <taxon>Bacteria</taxon>
        <taxon>Pseudomonadati</taxon>
        <taxon>Pseudomonadota</taxon>
        <taxon>Betaproteobacteria</taxon>
        <taxon>Nitrosomonadales</taxon>
        <taxon>Nitrosomonadaceae</taxon>
        <taxon>Nitrosomonas</taxon>
    </lineage>
</organism>